<name>A0ABQ9YKL6_9EUKA</name>
<feature type="domain" description="Tc1-like transposase DDE" evidence="1">
    <location>
        <begin position="58"/>
        <end position="155"/>
    </location>
</feature>
<protein>
    <submittedName>
        <fullName evidence="2">Transposable element Tc3 transposase</fullName>
    </submittedName>
</protein>
<dbReference type="Pfam" id="PF13358">
    <property type="entry name" value="DDE_3"/>
    <property type="match status" value="1"/>
</dbReference>
<accession>A0ABQ9YKL6</accession>
<evidence type="ECO:0000259" key="1">
    <source>
        <dbReference type="Pfam" id="PF13358"/>
    </source>
</evidence>
<keyword evidence="3" id="KW-1185">Reference proteome</keyword>
<organism evidence="2 3">
    <name type="scientific">Blattamonas nauphoetae</name>
    <dbReference type="NCBI Taxonomy" id="2049346"/>
    <lineage>
        <taxon>Eukaryota</taxon>
        <taxon>Metamonada</taxon>
        <taxon>Preaxostyla</taxon>
        <taxon>Oxymonadida</taxon>
        <taxon>Blattamonas</taxon>
    </lineage>
</organism>
<dbReference type="EMBL" id="JARBJD010000003">
    <property type="protein sequence ID" value="KAK2964297.1"/>
    <property type="molecule type" value="Genomic_DNA"/>
</dbReference>
<dbReference type="InterPro" id="IPR036397">
    <property type="entry name" value="RNaseH_sf"/>
</dbReference>
<gene>
    <name evidence="2" type="ORF">BLNAU_828</name>
</gene>
<dbReference type="Proteomes" id="UP001281761">
    <property type="component" value="Unassembled WGS sequence"/>
</dbReference>
<reference evidence="2 3" key="1">
    <citation type="journal article" date="2022" name="bioRxiv">
        <title>Genomics of Preaxostyla Flagellates Illuminates Evolutionary Transitions and the Path Towards Mitochondrial Loss.</title>
        <authorList>
            <person name="Novak L.V.F."/>
            <person name="Treitli S.C."/>
            <person name="Pyrih J."/>
            <person name="Halakuc P."/>
            <person name="Pipaliya S.V."/>
            <person name="Vacek V."/>
            <person name="Brzon O."/>
            <person name="Soukal P."/>
            <person name="Eme L."/>
            <person name="Dacks J.B."/>
            <person name="Karnkowska A."/>
            <person name="Elias M."/>
            <person name="Hampl V."/>
        </authorList>
    </citation>
    <scope>NUCLEOTIDE SEQUENCE [LARGE SCALE GENOMIC DNA]</scope>
    <source>
        <strain evidence="2">NAU3</strain>
        <tissue evidence="2">Gut</tissue>
    </source>
</reference>
<comment type="caution">
    <text evidence="2">The sequence shown here is derived from an EMBL/GenBank/DDBJ whole genome shotgun (WGS) entry which is preliminary data.</text>
</comment>
<evidence type="ECO:0000313" key="2">
    <source>
        <dbReference type="EMBL" id="KAK2964297.1"/>
    </source>
</evidence>
<dbReference type="InterPro" id="IPR038717">
    <property type="entry name" value="Tc1-like_DDE_dom"/>
</dbReference>
<dbReference type="Gene3D" id="3.30.420.10">
    <property type="entry name" value="Ribonuclease H-like superfamily/Ribonuclease H"/>
    <property type="match status" value="1"/>
</dbReference>
<evidence type="ECO:0000313" key="3">
    <source>
        <dbReference type="Proteomes" id="UP001281761"/>
    </source>
</evidence>
<proteinExistence type="predicted"/>
<sequence length="194" mass="22219">MKTDHFLFDDEKSFRSVGARKYNQSLHLAKTPAKETPSPVRPFTVGVWAAIGVGFKSDIEFTPKSVNGTTYSQIVAKHLGNERMTSKNENRILLSDNAPWHKSKVAIQALRSAKIDIQYNPPLSPDMNPIENIWAWMSDRIYQGGKQYKTKEELKSQIEHTWNELDQDTINKFCRSFGSRVGELIRKDGQLTKY</sequence>